<feature type="compositionally biased region" description="Basic and acidic residues" evidence="1">
    <location>
        <begin position="562"/>
        <end position="571"/>
    </location>
</feature>
<dbReference type="EMBL" id="MU253739">
    <property type="protein sequence ID" value="KAG9249089.1"/>
    <property type="molecule type" value="Genomic_DNA"/>
</dbReference>
<feature type="region of interest" description="Disordered" evidence="1">
    <location>
        <begin position="1"/>
        <end position="31"/>
    </location>
</feature>
<organism evidence="3 4">
    <name type="scientific">Calycina marina</name>
    <dbReference type="NCBI Taxonomy" id="1763456"/>
    <lineage>
        <taxon>Eukaryota</taxon>
        <taxon>Fungi</taxon>
        <taxon>Dikarya</taxon>
        <taxon>Ascomycota</taxon>
        <taxon>Pezizomycotina</taxon>
        <taxon>Leotiomycetes</taxon>
        <taxon>Helotiales</taxon>
        <taxon>Pezizellaceae</taxon>
        <taxon>Calycina</taxon>
    </lineage>
</organism>
<evidence type="ECO:0000256" key="1">
    <source>
        <dbReference type="SAM" id="MobiDB-lite"/>
    </source>
</evidence>
<feature type="region of interest" description="Disordered" evidence="1">
    <location>
        <begin position="562"/>
        <end position="583"/>
    </location>
</feature>
<dbReference type="Pfam" id="PF10680">
    <property type="entry name" value="RRN9"/>
    <property type="match status" value="1"/>
</dbReference>
<proteinExistence type="predicted"/>
<dbReference type="InterPro" id="IPR019622">
    <property type="entry name" value="Rrn9_dom"/>
</dbReference>
<name>A0A9P8CJ36_9HELO</name>
<gene>
    <name evidence="3" type="ORF">BJ878DRAFT_451060</name>
</gene>
<evidence type="ECO:0000313" key="3">
    <source>
        <dbReference type="EMBL" id="KAG9249089.1"/>
    </source>
</evidence>
<keyword evidence="4" id="KW-1185">Reference proteome</keyword>
<feature type="compositionally biased region" description="Basic and acidic residues" evidence="1">
    <location>
        <begin position="104"/>
        <end position="117"/>
    </location>
</feature>
<comment type="caution">
    <text evidence="3">The sequence shown here is derived from an EMBL/GenBank/DDBJ whole genome shotgun (WGS) entry which is preliminary data.</text>
</comment>
<keyword evidence="3" id="KW-0648">Protein biosynthesis</keyword>
<dbReference type="AlphaFoldDB" id="A0A9P8CJ36"/>
<accession>A0A9P8CJ36</accession>
<keyword evidence="3" id="KW-0396">Initiation factor</keyword>
<dbReference type="OrthoDB" id="5412288at2759"/>
<feature type="domain" description="Rrn9" evidence="2">
    <location>
        <begin position="45"/>
        <end position="112"/>
    </location>
</feature>
<dbReference type="Proteomes" id="UP000887226">
    <property type="component" value="Unassembled WGS sequence"/>
</dbReference>
<feature type="compositionally biased region" description="Acidic residues" evidence="1">
    <location>
        <begin position="254"/>
        <end position="263"/>
    </location>
</feature>
<feature type="compositionally biased region" description="Basic residues" evidence="1">
    <location>
        <begin position="300"/>
        <end position="310"/>
    </location>
</feature>
<reference evidence="3" key="1">
    <citation type="journal article" date="2021" name="IMA Fungus">
        <title>Genomic characterization of three marine fungi, including Emericellopsis atlantica sp. nov. with signatures of a generalist lifestyle and marine biomass degradation.</title>
        <authorList>
            <person name="Hagestad O.C."/>
            <person name="Hou L."/>
            <person name="Andersen J.H."/>
            <person name="Hansen E.H."/>
            <person name="Altermark B."/>
            <person name="Li C."/>
            <person name="Kuhnert E."/>
            <person name="Cox R.J."/>
            <person name="Crous P.W."/>
            <person name="Spatafora J.W."/>
            <person name="Lail K."/>
            <person name="Amirebrahimi M."/>
            <person name="Lipzen A."/>
            <person name="Pangilinan J."/>
            <person name="Andreopoulos W."/>
            <person name="Hayes R.D."/>
            <person name="Ng V."/>
            <person name="Grigoriev I.V."/>
            <person name="Jackson S.A."/>
            <person name="Sutton T.D.S."/>
            <person name="Dobson A.D.W."/>
            <person name="Rama T."/>
        </authorList>
    </citation>
    <scope>NUCLEOTIDE SEQUENCE</scope>
    <source>
        <strain evidence="3">TRa3180A</strain>
    </source>
</reference>
<evidence type="ECO:0000313" key="4">
    <source>
        <dbReference type="Proteomes" id="UP000887226"/>
    </source>
</evidence>
<feature type="region of interest" description="Disordered" evidence="1">
    <location>
        <begin position="185"/>
        <end position="217"/>
    </location>
</feature>
<evidence type="ECO:0000259" key="2">
    <source>
        <dbReference type="Pfam" id="PF10680"/>
    </source>
</evidence>
<feature type="compositionally biased region" description="Basic and acidic residues" evidence="1">
    <location>
        <begin position="186"/>
        <end position="196"/>
    </location>
</feature>
<feature type="region of interest" description="Disordered" evidence="1">
    <location>
        <begin position="68"/>
        <end position="117"/>
    </location>
</feature>
<feature type="compositionally biased region" description="Basic and acidic residues" evidence="1">
    <location>
        <begin position="278"/>
        <end position="299"/>
    </location>
</feature>
<sequence length="583" mass="65506">MACDSDDSSWSSSSSAQPARPNRWRGAPSTWQSLTEQERGLAASLDLLRDRDLAIHLYNSFALKKWSQEAKPDGNAELPENSEEDGRNWKPSRTWTAWPLPPDRVPRAGEKVGPEDADDKYTFKRKEFTRPSRELEDVILGVTLKHAKEIFESREAVSDPGETNENILTEEAAAELGFDVDVEDTAEAKKDSKNDDALTAPKGSQRPVVSADDERSRNLLRPSIRHTLSSIDEVLEALHHARQTCRVYINESEAYSEADSDDEAGSKGYTARPRGRPRKDATYPRSDIVDRSPSRESRPHRSKSTHRGRPLKSYEPLENETQEEFEVRIARLQKKPMPGRGKPFVPEQSSSQESDVEEQLHGSKLKHRTVKTSTEERWKDKQHRLGLMDWSEVLGAASVVGLSPQVVARATQRCVNLFGEGIIMRNLPETSHRDEDIVSTSTYAPGYLPEILSQDTGDDSATDSQEAEDSPVVFKPKSIAQSYLCPVAGCPKAEKDGYSTIWGLKRHLGSGHQMTDEEIEDIMRTYLRSPNSDNMEGGVHVDNFMAPIRRFKKEIATWERSIFENNDKSHGIEPTSDDGEPPE</sequence>
<dbReference type="GO" id="GO:0003743">
    <property type="term" value="F:translation initiation factor activity"/>
    <property type="evidence" value="ECO:0007669"/>
    <property type="project" value="UniProtKB-KW"/>
</dbReference>
<feature type="region of interest" description="Disordered" evidence="1">
    <location>
        <begin position="254"/>
        <end position="377"/>
    </location>
</feature>
<protein>
    <submittedName>
        <fullName evidence="3">RNA polymerase I-specific transcription initiation factor-domain-containing protein</fullName>
    </submittedName>
</protein>